<keyword evidence="8" id="KW-0902">Two-component regulatory system</keyword>
<evidence type="ECO:0000256" key="9">
    <source>
        <dbReference type="ARBA" id="ARBA00023136"/>
    </source>
</evidence>
<dbReference type="InterPro" id="IPR029016">
    <property type="entry name" value="GAF-like_dom_sf"/>
</dbReference>
<dbReference type="PRINTS" id="PR00344">
    <property type="entry name" value="BCTRLSENSOR"/>
</dbReference>
<dbReference type="Gene3D" id="3.30.450.20">
    <property type="entry name" value="PAS domain"/>
    <property type="match status" value="1"/>
</dbReference>
<dbReference type="CDD" id="cd00075">
    <property type="entry name" value="HATPase"/>
    <property type="match status" value="1"/>
</dbReference>
<dbReference type="SMART" id="SM00091">
    <property type="entry name" value="PAS"/>
    <property type="match status" value="1"/>
</dbReference>
<dbReference type="InterPro" id="IPR000014">
    <property type="entry name" value="PAS"/>
</dbReference>
<dbReference type="Pfam" id="PF00989">
    <property type="entry name" value="PAS"/>
    <property type="match status" value="1"/>
</dbReference>
<evidence type="ECO:0000256" key="1">
    <source>
        <dbReference type="ARBA" id="ARBA00000085"/>
    </source>
</evidence>
<dbReference type="EMBL" id="BOOK01000047">
    <property type="protein sequence ID" value="GII04169.1"/>
    <property type="molecule type" value="Genomic_DNA"/>
</dbReference>
<feature type="domain" description="Histidine kinase" evidence="10">
    <location>
        <begin position="335"/>
        <end position="554"/>
    </location>
</feature>
<dbReference type="GO" id="GO:0005886">
    <property type="term" value="C:plasma membrane"/>
    <property type="evidence" value="ECO:0007669"/>
    <property type="project" value="UniProtKB-SubCell"/>
</dbReference>
<dbReference type="Pfam" id="PF13185">
    <property type="entry name" value="GAF_2"/>
    <property type="match status" value="1"/>
</dbReference>
<dbReference type="InterPro" id="IPR005467">
    <property type="entry name" value="His_kinase_dom"/>
</dbReference>
<dbReference type="GO" id="GO:0005509">
    <property type="term" value="F:calcium ion binding"/>
    <property type="evidence" value="ECO:0007669"/>
    <property type="project" value="UniProtKB-ARBA"/>
</dbReference>
<dbReference type="Pfam" id="PF02518">
    <property type="entry name" value="HATPase_c"/>
    <property type="match status" value="1"/>
</dbReference>
<gene>
    <name evidence="13" type="ORF">Pta02_61770</name>
</gene>
<dbReference type="InterPro" id="IPR003594">
    <property type="entry name" value="HATPase_dom"/>
</dbReference>
<evidence type="ECO:0000256" key="2">
    <source>
        <dbReference type="ARBA" id="ARBA00001968"/>
    </source>
</evidence>
<dbReference type="InterPro" id="IPR050736">
    <property type="entry name" value="Sensor_HK_Regulatory"/>
</dbReference>
<dbReference type="FunFam" id="3.30.565.10:FF:000006">
    <property type="entry name" value="Sensor histidine kinase WalK"/>
    <property type="match status" value="1"/>
</dbReference>
<dbReference type="InterPro" id="IPR035965">
    <property type="entry name" value="PAS-like_dom_sf"/>
</dbReference>
<dbReference type="SMART" id="SM00387">
    <property type="entry name" value="HATPase_c"/>
    <property type="match status" value="1"/>
</dbReference>
<dbReference type="SUPFAM" id="SSF55781">
    <property type="entry name" value="GAF domain-like"/>
    <property type="match status" value="1"/>
</dbReference>
<dbReference type="PROSITE" id="PS50109">
    <property type="entry name" value="HIS_KIN"/>
    <property type="match status" value="1"/>
</dbReference>
<sequence length="569" mass="61360">MPYAEQEKALVALLDSVTGVVNTADSLEPAARAVMAAVCELTGWPLGHLCVPDDSGEGFVSSGAWVGAVERFTTLREVTARTRFTSGRGIVGKAVATGEPVWSHDVAHDPLFIRAKEEPDLGVGAALAFPIVAAHGVVAVLEFFRPEPAPPDTPLLRVVANLGHQLGRVVDRERSRRALEAGRRRLEEMVETSVEAFVAMDASGRIIGWNAAAERMFSLPREQALGRPLAETIIPPAYRESHREGLGRFLTTGRARILGQRIEVPAHRPDGSEFPVQLAIWAFQDEGQWVFNAFLNDITEYRRAQEVLRAAYERELATVTRLKELDEAKSGFIATVSHELRTPLTTLVGYLEVLIDGDAGPVNDRQDRMLQAMNHNAIRLQHLVEDLLAVNTADAGLLTVNPVLVMAEDVLETALEGMAKISRTRDRPIEVDIDESMGPIEADPVQLSRALRALLSNAVKFSAPGGPVTVRVSSAGDTVSIAVTDTGIGIPADELPHVFDRFYRTRLAADHAVQGIGIGLTIAKDIVEAHGGTLTAVSSPDHGSTFTITLPLSGPVLPKKPGNSHDPST</sequence>
<comment type="catalytic activity">
    <reaction evidence="1">
        <text>ATP + protein L-histidine = ADP + protein N-phospho-L-histidine.</text>
        <dbReference type="EC" id="2.7.13.3"/>
    </reaction>
</comment>
<dbReference type="AlphaFoldDB" id="A0A8J3T0P6"/>
<keyword evidence="14" id="KW-1185">Reference proteome</keyword>
<dbReference type="EC" id="2.7.13.3" evidence="4"/>
<protein>
    <recommendedName>
        <fullName evidence="4">histidine kinase</fullName>
        <ecNumber evidence="4">2.7.13.3</ecNumber>
    </recommendedName>
</protein>
<dbReference type="SUPFAM" id="SSF47384">
    <property type="entry name" value="Homodimeric domain of signal transducing histidine kinase"/>
    <property type="match status" value="1"/>
</dbReference>
<proteinExistence type="predicted"/>
<evidence type="ECO:0000256" key="8">
    <source>
        <dbReference type="ARBA" id="ARBA00023012"/>
    </source>
</evidence>
<dbReference type="CDD" id="cd00082">
    <property type="entry name" value="HisKA"/>
    <property type="match status" value="1"/>
</dbReference>
<dbReference type="InterPro" id="IPR036890">
    <property type="entry name" value="HATPase_C_sf"/>
</dbReference>
<dbReference type="Proteomes" id="UP000634476">
    <property type="component" value="Unassembled WGS sequence"/>
</dbReference>
<dbReference type="InterPro" id="IPR013767">
    <property type="entry name" value="PAS_fold"/>
</dbReference>
<dbReference type="SMART" id="SM00388">
    <property type="entry name" value="HisKA"/>
    <property type="match status" value="1"/>
</dbReference>
<evidence type="ECO:0000259" key="12">
    <source>
        <dbReference type="PROSITE" id="PS50113"/>
    </source>
</evidence>
<comment type="cofactor">
    <cofactor evidence="2">
        <name>a divalent metal cation</name>
        <dbReference type="ChEBI" id="CHEBI:60240"/>
    </cofactor>
</comment>
<comment type="subcellular location">
    <subcellularLocation>
        <location evidence="3">Cell membrane</location>
    </subcellularLocation>
</comment>
<evidence type="ECO:0000256" key="3">
    <source>
        <dbReference type="ARBA" id="ARBA00004236"/>
    </source>
</evidence>
<dbReference type="InterPro" id="IPR004358">
    <property type="entry name" value="Sig_transdc_His_kin-like_C"/>
</dbReference>
<keyword evidence="5" id="KW-0597">Phosphoprotein</keyword>
<dbReference type="NCBIfam" id="TIGR00229">
    <property type="entry name" value="sensory_box"/>
    <property type="match status" value="1"/>
</dbReference>
<feature type="domain" description="PAC" evidence="12">
    <location>
        <begin position="260"/>
        <end position="310"/>
    </location>
</feature>
<dbReference type="SUPFAM" id="SSF55874">
    <property type="entry name" value="ATPase domain of HSP90 chaperone/DNA topoisomerase II/histidine kinase"/>
    <property type="match status" value="1"/>
</dbReference>
<dbReference type="PROSITE" id="PS50113">
    <property type="entry name" value="PAC"/>
    <property type="match status" value="1"/>
</dbReference>
<dbReference type="GO" id="GO:0000155">
    <property type="term" value="F:phosphorelay sensor kinase activity"/>
    <property type="evidence" value="ECO:0007669"/>
    <property type="project" value="InterPro"/>
</dbReference>
<dbReference type="RefSeq" id="WP_203878433.1">
    <property type="nucleotide sequence ID" value="NZ_BOOK01000047.1"/>
</dbReference>
<comment type="caution">
    <text evidence="13">The sequence shown here is derived from an EMBL/GenBank/DDBJ whole genome shotgun (WGS) entry which is preliminary data.</text>
</comment>
<keyword evidence="7" id="KW-0418">Kinase</keyword>
<feature type="domain" description="PAS" evidence="11">
    <location>
        <begin position="182"/>
        <end position="253"/>
    </location>
</feature>
<dbReference type="Gene3D" id="1.10.287.130">
    <property type="match status" value="1"/>
</dbReference>
<dbReference type="PANTHER" id="PTHR43711:SF1">
    <property type="entry name" value="HISTIDINE KINASE 1"/>
    <property type="match status" value="1"/>
</dbReference>
<keyword evidence="6" id="KW-0808">Transferase</keyword>
<organism evidence="13 14">
    <name type="scientific">Planobispora takensis</name>
    <dbReference type="NCBI Taxonomy" id="1367882"/>
    <lineage>
        <taxon>Bacteria</taxon>
        <taxon>Bacillati</taxon>
        <taxon>Actinomycetota</taxon>
        <taxon>Actinomycetes</taxon>
        <taxon>Streptosporangiales</taxon>
        <taxon>Streptosporangiaceae</taxon>
        <taxon>Planobispora</taxon>
    </lineage>
</organism>
<dbReference type="InterPro" id="IPR003661">
    <property type="entry name" value="HisK_dim/P_dom"/>
</dbReference>
<evidence type="ECO:0000256" key="5">
    <source>
        <dbReference type="ARBA" id="ARBA00022553"/>
    </source>
</evidence>
<dbReference type="SMART" id="SM00065">
    <property type="entry name" value="GAF"/>
    <property type="match status" value="1"/>
</dbReference>
<dbReference type="PANTHER" id="PTHR43711">
    <property type="entry name" value="TWO-COMPONENT HISTIDINE KINASE"/>
    <property type="match status" value="1"/>
</dbReference>
<dbReference type="CDD" id="cd00130">
    <property type="entry name" value="PAS"/>
    <property type="match status" value="1"/>
</dbReference>
<dbReference type="InterPro" id="IPR036097">
    <property type="entry name" value="HisK_dim/P_sf"/>
</dbReference>
<reference evidence="13" key="1">
    <citation type="submission" date="2021-01" db="EMBL/GenBank/DDBJ databases">
        <title>Whole genome shotgun sequence of Planobispora takensis NBRC 109077.</title>
        <authorList>
            <person name="Komaki H."/>
            <person name="Tamura T."/>
        </authorList>
    </citation>
    <scope>NUCLEOTIDE SEQUENCE</scope>
    <source>
        <strain evidence="13">NBRC 109077</strain>
    </source>
</reference>
<dbReference type="SUPFAM" id="SSF55785">
    <property type="entry name" value="PYP-like sensor domain (PAS domain)"/>
    <property type="match status" value="1"/>
</dbReference>
<keyword evidence="9" id="KW-0472">Membrane</keyword>
<dbReference type="GO" id="GO:0006355">
    <property type="term" value="P:regulation of DNA-templated transcription"/>
    <property type="evidence" value="ECO:0007669"/>
    <property type="project" value="InterPro"/>
</dbReference>
<dbReference type="PROSITE" id="PS50112">
    <property type="entry name" value="PAS"/>
    <property type="match status" value="1"/>
</dbReference>
<evidence type="ECO:0000256" key="6">
    <source>
        <dbReference type="ARBA" id="ARBA00022679"/>
    </source>
</evidence>
<dbReference type="InterPro" id="IPR003018">
    <property type="entry name" value="GAF"/>
</dbReference>
<evidence type="ECO:0000313" key="13">
    <source>
        <dbReference type="EMBL" id="GII04169.1"/>
    </source>
</evidence>
<evidence type="ECO:0000256" key="4">
    <source>
        <dbReference type="ARBA" id="ARBA00012438"/>
    </source>
</evidence>
<dbReference type="InterPro" id="IPR000700">
    <property type="entry name" value="PAS-assoc_C"/>
</dbReference>
<evidence type="ECO:0000259" key="10">
    <source>
        <dbReference type="PROSITE" id="PS50109"/>
    </source>
</evidence>
<dbReference type="Pfam" id="PF00512">
    <property type="entry name" value="HisKA"/>
    <property type="match status" value="1"/>
</dbReference>
<name>A0A8J3T0P6_9ACTN</name>
<evidence type="ECO:0000256" key="7">
    <source>
        <dbReference type="ARBA" id="ARBA00022777"/>
    </source>
</evidence>
<accession>A0A8J3T0P6</accession>
<dbReference type="Gene3D" id="3.30.450.40">
    <property type="match status" value="1"/>
</dbReference>
<dbReference type="FunFam" id="1.10.287.130:FF:000001">
    <property type="entry name" value="Two-component sensor histidine kinase"/>
    <property type="match status" value="1"/>
</dbReference>
<dbReference type="Gene3D" id="3.30.565.10">
    <property type="entry name" value="Histidine kinase-like ATPase, C-terminal domain"/>
    <property type="match status" value="1"/>
</dbReference>
<evidence type="ECO:0000313" key="14">
    <source>
        <dbReference type="Proteomes" id="UP000634476"/>
    </source>
</evidence>
<evidence type="ECO:0000259" key="11">
    <source>
        <dbReference type="PROSITE" id="PS50112"/>
    </source>
</evidence>